<evidence type="ECO:0000256" key="12">
    <source>
        <dbReference type="SAM" id="MobiDB-lite"/>
    </source>
</evidence>
<dbReference type="InterPro" id="IPR012910">
    <property type="entry name" value="Plug_dom"/>
</dbReference>
<dbReference type="RefSeq" id="WP_155711135.1">
    <property type="nucleotide sequence ID" value="NZ_BMWU01000004.1"/>
</dbReference>
<dbReference type="Pfam" id="PF07715">
    <property type="entry name" value="Plug"/>
    <property type="match status" value="1"/>
</dbReference>
<evidence type="ECO:0000256" key="3">
    <source>
        <dbReference type="ARBA" id="ARBA00022448"/>
    </source>
</evidence>
<evidence type="ECO:0000256" key="6">
    <source>
        <dbReference type="ARBA" id="ARBA00023077"/>
    </source>
</evidence>
<evidence type="ECO:0000256" key="2">
    <source>
        <dbReference type="ARBA" id="ARBA00009810"/>
    </source>
</evidence>
<organism evidence="15 16">
    <name type="scientific">Pseudoduganella dura</name>
    <dbReference type="NCBI Taxonomy" id="321982"/>
    <lineage>
        <taxon>Bacteria</taxon>
        <taxon>Pseudomonadati</taxon>
        <taxon>Pseudomonadota</taxon>
        <taxon>Betaproteobacteria</taxon>
        <taxon>Burkholderiales</taxon>
        <taxon>Oxalobacteraceae</taxon>
        <taxon>Telluria group</taxon>
        <taxon>Pseudoduganella</taxon>
    </lineage>
</organism>
<keyword evidence="7 10" id="KW-0472">Membrane</keyword>
<gene>
    <name evidence="15" type="ORF">GJV26_23710</name>
</gene>
<dbReference type="PANTHER" id="PTHR47234">
    <property type="match status" value="1"/>
</dbReference>
<keyword evidence="6 11" id="KW-0798">TonB box</keyword>
<reference evidence="15 16" key="1">
    <citation type="submission" date="2019-11" db="EMBL/GenBank/DDBJ databases">
        <title>Draft Genome Sequences of Six Type Strains of the Genus Massilia.</title>
        <authorList>
            <person name="Miess H."/>
            <person name="Frediansyah A."/>
            <person name="Goeker M."/>
            <person name="Gross H."/>
        </authorList>
    </citation>
    <scope>NUCLEOTIDE SEQUENCE [LARGE SCALE GENOMIC DNA]</scope>
    <source>
        <strain evidence="15 16">DSM 17513</strain>
    </source>
</reference>
<evidence type="ECO:0000313" key="15">
    <source>
        <dbReference type="EMBL" id="MUI15438.1"/>
    </source>
</evidence>
<feature type="domain" description="TonB-dependent receptor-like beta-barrel" evidence="13">
    <location>
        <begin position="393"/>
        <end position="937"/>
    </location>
</feature>
<keyword evidence="8 15" id="KW-0675">Receptor</keyword>
<dbReference type="EMBL" id="WNWM01000002">
    <property type="protein sequence ID" value="MUI15438.1"/>
    <property type="molecule type" value="Genomic_DNA"/>
</dbReference>
<proteinExistence type="inferred from homology"/>
<evidence type="ECO:0000256" key="8">
    <source>
        <dbReference type="ARBA" id="ARBA00023170"/>
    </source>
</evidence>
<evidence type="ECO:0000256" key="5">
    <source>
        <dbReference type="ARBA" id="ARBA00022692"/>
    </source>
</evidence>
<evidence type="ECO:0000259" key="14">
    <source>
        <dbReference type="Pfam" id="PF07715"/>
    </source>
</evidence>
<accession>A0A6I3XSJ1</accession>
<dbReference type="Pfam" id="PF00593">
    <property type="entry name" value="TonB_dep_Rec_b-barrel"/>
    <property type="match status" value="1"/>
</dbReference>
<evidence type="ECO:0000256" key="1">
    <source>
        <dbReference type="ARBA" id="ARBA00004571"/>
    </source>
</evidence>
<evidence type="ECO:0000256" key="10">
    <source>
        <dbReference type="PROSITE-ProRule" id="PRU01360"/>
    </source>
</evidence>
<dbReference type="Gene3D" id="2.170.130.10">
    <property type="entry name" value="TonB-dependent receptor, plug domain"/>
    <property type="match status" value="1"/>
</dbReference>
<dbReference type="SUPFAM" id="SSF56935">
    <property type="entry name" value="Porins"/>
    <property type="match status" value="1"/>
</dbReference>
<dbReference type="PANTHER" id="PTHR47234:SF3">
    <property type="entry name" value="SECRETIN_TONB SHORT N-TERMINAL DOMAIN-CONTAINING PROTEIN"/>
    <property type="match status" value="1"/>
</dbReference>
<keyword evidence="3 10" id="KW-0813">Transport</keyword>
<dbReference type="InterPro" id="IPR037066">
    <property type="entry name" value="Plug_dom_sf"/>
</dbReference>
<comment type="similarity">
    <text evidence="2 10 11">Belongs to the TonB-dependent receptor family.</text>
</comment>
<comment type="caution">
    <text evidence="15">The sequence shown here is derived from an EMBL/GenBank/DDBJ whole genome shotgun (WGS) entry which is preliminary data.</text>
</comment>
<evidence type="ECO:0000256" key="9">
    <source>
        <dbReference type="ARBA" id="ARBA00023237"/>
    </source>
</evidence>
<dbReference type="GO" id="GO:0009279">
    <property type="term" value="C:cell outer membrane"/>
    <property type="evidence" value="ECO:0007669"/>
    <property type="project" value="UniProtKB-SubCell"/>
</dbReference>
<name>A0A6I3XSJ1_9BURK</name>
<keyword evidence="5 10" id="KW-0812">Transmembrane</keyword>
<feature type="region of interest" description="Disordered" evidence="12">
    <location>
        <begin position="121"/>
        <end position="140"/>
    </location>
</feature>
<evidence type="ECO:0000259" key="13">
    <source>
        <dbReference type="Pfam" id="PF00593"/>
    </source>
</evidence>
<dbReference type="InterPro" id="IPR039426">
    <property type="entry name" value="TonB-dep_rcpt-like"/>
</dbReference>
<evidence type="ECO:0000256" key="7">
    <source>
        <dbReference type="ARBA" id="ARBA00023136"/>
    </source>
</evidence>
<dbReference type="PROSITE" id="PS52016">
    <property type="entry name" value="TONB_DEPENDENT_REC_3"/>
    <property type="match status" value="1"/>
</dbReference>
<evidence type="ECO:0000256" key="4">
    <source>
        <dbReference type="ARBA" id="ARBA00022452"/>
    </source>
</evidence>
<dbReference type="OrthoDB" id="8772175at2"/>
<dbReference type="AlphaFoldDB" id="A0A6I3XSJ1"/>
<evidence type="ECO:0000256" key="11">
    <source>
        <dbReference type="RuleBase" id="RU003357"/>
    </source>
</evidence>
<comment type="subcellular location">
    <subcellularLocation>
        <location evidence="1 10">Cell outer membrane</location>
        <topology evidence="1 10">Multi-pass membrane protein</topology>
    </subcellularLocation>
</comment>
<keyword evidence="4 10" id="KW-1134">Transmembrane beta strand</keyword>
<protein>
    <submittedName>
        <fullName evidence="15">TonB-dependent receptor</fullName>
    </submittedName>
</protein>
<keyword evidence="9 10" id="KW-0998">Cell outer membrane</keyword>
<dbReference type="InterPro" id="IPR000531">
    <property type="entry name" value="Beta-barrel_TonB"/>
</dbReference>
<dbReference type="Proteomes" id="UP000431684">
    <property type="component" value="Unassembled WGS sequence"/>
</dbReference>
<feature type="domain" description="TonB-dependent receptor plug" evidence="14">
    <location>
        <begin position="87"/>
        <end position="200"/>
    </location>
</feature>
<dbReference type="InterPro" id="IPR036942">
    <property type="entry name" value="Beta-barrel_TonB_sf"/>
</dbReference>
<dbReference type="Gene3D" id="2.40.170.20">
    <property type="entry name" value="TonB-dependent receptor, beta-barrel domain"/>
    <property type="match status" value="1"/>
</dbReference>
<evidence type="ECO:0000313" key="16">
    <source>
        <dbReference type="Proteomes" id="UP000431684"/>
    </source>
</evidence>
<sequence>MQNVENRRAAEGMRTGRPAITRNRIALALSRTGPCDWRRSLGLVSTLAGVGTLAIGTAAHAQSTEPAAAQPMSEVVVTGSRVSAGSQSPTPLTSVGVDELLTAKPGSISDAINELPIFAGSRGQNQNSGNGTTNNSGNVQNLRGLGFPRTLVLWDGHRLPATTQDQLVDTDMVPQMLLRRVDIVTGGASAVYGSDAVSGVVNFVTDTRFTGVKAQVSGGSSTYGDGKTRDIGFAGGTDLWGGRGHVIASYQFRDDPGVLYRTDRPWGTHQWTAQGAGTAANPYHLVDNTRIATATFGGLVRNGPLAGLDFAQDGVLSPLVHGAATGNAAYESGGGGAYYNGSIRGAMRSNQAFVRTDYDFADTMHGYVEGSYTDNRTENFGAYNVLLNGATIGASNPFLAQTYRNQLAAANVASFNVARVFADAPRINTAGKSRQYFLNGGLDGELGNGWKWDLSGTTSKAKLTTRNDNNWNNQRLAAALDAVVNPATGQVVCRASLASSAYANCVPLNILGPTAVSREALAYITQATSFAVENTLDDVEATVSGSPFSTWAGPVDVAVTGQWRRQTYAVTSTAMPTDRADCTGITYNCNAATFLYADATIAPRSKVSQTVKEAAGEMDVPLLKNAAFARDLHLNLAGRFTNYDTSGSAWTYKAGLDWDIGDEVKLRTSYSRDIRAPNLNDLFQSGTTSAGSYTDLLTGLSPTVPVTIGGNPDLKPEVGKTFAFGFVFKPKLIPGVSVSIDYFNIKVLDAITNIQGTNPSIQAACYASGGSSPYCALQTRPLGFANTSAANAVTSYTNTVINIGSMKTRGFDFEAGYRTKMLGNPLGLRLLTTWQPHIIYETPGVQTIDMGGVAYGANALQASAKLRGTFFVNYKVRDLSVDLSERWRSRLRYSGDPTQVVSAPDASSVAYTNLNLGWDVRFGAGHAGQVYFNVQNLFNRQPPTAAFIAGNGAVGTFGGFAQGDDPIGRYFTVGLRMKL</sequence>
<keyword evidence="16" id="KW-1185">Reference proteome</keyword>